<sequence>MDVLNPDFTAEDGNCKYFYDDQPQRYARGFENFQKRMYPGQYKSFMYACVARFGRNPYFMRRRGETPLPPSEQAFIRQVLKQVGAPDDLEFDAYEDRINWDGK</sequence>
<protein>
    <submittedName>
        <fullName evidence="1">Uncharacterized protein</fullName>
    </submittedName>
</protein>
<evidence type="ECO:0000313" key="2">
    <source>
        <dbReference type="Proteomes" id="UP000438914"/>
    </source>
</evidence>
<comment type="caution">
    <text evidence="1">The sequence shown here is derived from an EMBL/GenBank/DDBJ whole genome shotgun (WGS) entry which is preliminary data.</text>
</comment>
<gene>
    <name evidence="1" type="ORF">FYJ73_08195</name>
</gene>
<dbReference type="EMBL" id="VUNG01000019">
    <property type="protein sequence ID" value="MST84648.1"/>
    <property type="molecule type" value="Genomic_DNA"/>
</dbReference>
<dbReference type="Pfam" id="PF19555">
    <property type="entry name" value="DUF6078"/>
    <property type="match status" value="1"/>
</dbReference>
<proteinExistence type="predicted"/>
<evidence type="ECO:0000313" key="1">
    <source>
        <dbReference type="EMBL" id="MST84648.1"/>
    </source>
</evidence>
<dbReference type="AlphaFoldDB" id="A0A7K0KFK3"/>
<organism evidence="1 2">
    <name type="scientific">Hallella mizrahii</name>
    <dbReference type="NCBI Taxonomy" id="2606637"/>
    <lineage>
        <taxon>Bacteria</taxon>
        <taxon>Pseudomonadati</taxon>
        <taxon>Bacteroidota</taxon>
        <taxon>Bacteroidia</taxon>
        <taxon>Bacteroidales</taxon>
        <taxon>Prevotellaceae</taxon>
        <taxon>Hallella</taxon>
    </lineage>
</organism>
<accession>A0A7K0KFK3</accession>
<keyword evidence="2" id="KW-1185">Reference proteome</keyword>
<name>A0A7K0KFK3_9BACT</name>
<reference evidence="1 2" key="1">
    <citation type="submission" date="2019-08" db="EMBL/GenBank/DDBJ databases">
        <title>In-depth cultivation of the pig gut microbiome towards novel bacterial diversity and tailored functional studies.</title>
        <authorList>
            <person name="Wylensek D."/>
            <person name="Hitch T.C.A."/>
            <person name="Clavel T."/>
        </authorList>
    </citation>
    <scope>NUCLEOTIDE SEQUENCE [LARGE SCALE GENOMIC DNA]</scope>
    <source>
        <strain evidence="1 2">LKV-178-WT-2A</strain>
    </source>
</reference>
<dbReference type="InterPro" id="IPR045724">
    <property type="entry name" value="DUF6078"/>
</dbReference>
<dbReference type="Proteomes" id="UP000438914">
    <property type="component" value="Unassembled WGS sequence"/>
</dbReference>